<name>A0A4V1RM66_9ACTN</name>
<reference evidence="1 2" key="1">
    <citation type="submission" date="2019-01" db="EMBL/GenBank/DDBJ databases">
        <title>Novel species of Nocardioides.</title>
        <authorList>
            <person name="Liu Q."/>
            <person name="Xin Y.-H."/>
        </authorList>
    </citation>
    <scope>NUCLEOTIDE SEQUENCE [LARGE SCALE GENOMIC DNA]</scope>
    <source>
        <strain evidence="1 2">CGMCC 4.6875</strain>
    </source>
</reference>
<evidence type="ECO:0008006" key="3">
    <source>
        <dbReference type="Google" id="ProtNLM"/>
    </source>
</evidence>
<proteinExistence type="predicted"/>
<evidence type="ECO:0000313" key="1">
    <source>
        <dbReference type="EMBL" id="RYB99449.1"/>
    </source>
</evidence>
<dbReference type="Proteomes" id="UP000293291">
    <property type="component" value="Unassembled WGS sequence"/>
</dbReference>
<organism evidence="1 2">
    <name type="scientific">Nocardioides ganghwensis</name>
    <dbReference type="NCBI Taxonomy" id="252230"/>
    <lineage>
        <taxon>Bacteria</taxon>
        <taxon>Bacillati</taxon>
        <taxon>Actinomycetota</taxon>
        <taxon>Actinomycetes</taxon>
        <taxon>Propionibacteriales</taxon>
        <taxon>Nocardioidaceae</taxon>
        <taxon>Nocardioides</taxon>
    </lineage>
</organism>
<keyword evidence="2" id="KW-1185">Reference proteome</keyword>
<dbReference type="EMBL" id="SDWU01000019">
    <property type="protein sequence ID" value="RYB99449.1"/>
    <property type="molecule type" value="Genomic_DNA"/>
</dbReference>
<protein>
    <recommendedName>
        <fullName evidence="3">HEPN domain-containing protein</fullName>
    </recommendedName>
</protein>
<comment type="caution">
    <text evidence="1">The sequence shown here is derived from an EMBL/GenBank/DDBJ whole genome shotgun (WGS) entry which is preliminary data.</text>
</comment>
<dbReference type="AlphaFoldDB" id="A0A4V1RM66"/>
<evidence type="ECO:0000313" key="2">
    <source>
        <dbReference type="Proteomes" id="UP000293291"/>
    </source>
</evidence>
<accession>A0A4V1RM66</accession>
<sequence length="108" mass="11777">MTLARAQLDAGDAGSSRRACWLARSAMEEALDTLLLERGVDTGPLASTRAKLSCLEVTYDDEPGLAARAQYAWTRLSEACHHHAYELSPTALEARDLVDAVSRLTDRC</sequence>
<dbReference type="OrthoDB" id="4322177at2"/>
<gene>
    <name evidence="1" type="ORF">EUA07_16465</name>
</gene>